<dbReference type="Pfam" id="PF01974">
    <property type="entry name" value="tRNA_int_endo"/>
    <property type="match status" value="1"/>
</dbReference>
<comment type="similarity">
    <text evidence="1">Belongs to the tRNA-intron endonuclease family.</text>
</comment>
<protein>
    <recommendedName>
        <fullName evidence="2">tRNA-intron lyase</fullName>
        <ecNumber evidence="2">4.6.1.16</ecNumber>
    </recommendedName>
</protein>
<evidence type="ECO:0000259" key="4">
    <source>
        <dbReference type="Pfam" id="PF01974"/>
    </source>
</evidence>
<dbReference type="Proteomes" id="UP000475862">
    <property type="component" value="Unassembled WGS sequence"/>
</dbReference>
<dbReference type="PANTHER" id="PTHR21227">
    <property type="entry name" value="TRNA-SPLICING ENDONUCLEASE SUBUNIT SEN2"/>
    <property type="match status" value="1"/>
</dbReference>
<name>A0A6G0TWY2_APHGL</name>
<dbReference type="Gene3D" id="3.40.1350.10">
    <property type="match status" value="1"/>
</dbReference>
<dbReference type="GO" id="GO:0000213">
    <property type="term" value="F:tRNA-intron lyase activity"/>
    <property type="evidence" value="ECO:0007669"/>
    <property type="project" value="UniProtKB-EC"/>
</dbReference>
<dbReference type="InterPro" id="IPR036167">
    <property type="entry name" value="tRNA_intron_Endo_cat-like_sf"/>
</dbReference>
<proteinExistence type="inferred from homology"/>
<dbReference type="InterPro" id="IPR006677">
    <property type="entry name" value="tRNA_intron_Endonuc_cat-like"/>
</dbReference>
<reference evidence="5 6" key="1">
    <citation type="submission" date="2019-08" db="EMBL/GenBank/DDBJ databases">
        <title>The genome of the soybean aphid Biotype 1, its phylome, world population structure and adaptation to the North American continent.</title>
        <authorList>
            <person name="Giordano R."/>
            <person name="Donthu R.K."/>
            <person name="Hernandez A.G."/>
            <person name="Wright C.L."/>
            <person name="Zimin A.V."/>
        </authorList>
    </citation>
    <scope>NUCLEOTIDE SEQUENCE [LARGE SCALE GENOMIC DNA]</scope>
    <source>
        <tissue evidence="5">Whole aphids</tissue>
    </source>
</reference>
<dbReference type="EC" id="4.6.1.16" evidence="2"/>
<evidence type="ECO:0000256" key="3">
    <source>
        <dbReference type="ARBA" id="ARBA00034031"/>
    </source>
</evidence>
<keyword evidence="6" id="KW-1185">Reference proteome</keyword>
<feature type="domain" description="tRNA intron endonuclease catalytic" evidence="4">
    <location>
        <begin position="206"/>
        <end position="283"/>
    </location>
</feature>
<sequence length="318" mass="37175">MLPLKPPVPKKNIKNIKLVNFPIFDENGDILEPNAWPKYQGIFNGRVIIINDLNDKSRLCNLGCFGQFGIIDKDKFIDYKTLQNQVLRQKKNWQAMELVPFEFPNNNQNYEDKKNARIKFQKPHDANKPTYNNWKDLKSSRSTEYEQLLILSGVQHELSYFLLLEEAFFLCYTLECLEMRKENGSLMSVVECWKQFNGLKKNFPYYYAAYHYYRSKGWVVKPGQQYGGDYVLYKSSPTYYHSSYVVVISANGQNSALLPSWPSWYGCGRAIEAASKDLLICTVLGPEYEEEMLIDLSQYTINDIIVRRWVPSQNRKKP</sequence>
<dbReference type="InterPro" id="IPR006676">
    <property type="entry name" value="tRNA_splic"/>
</dbReference>
<organism evidence="5 6">
    <name type="scientific">Aphis glycines</name>
    <name type="common">Soybean aphid</name>
    <dbReference type="NCBI Taxonomy" id="307491"/>
    <lineage>
        <taxon>Eukaryota</taxon>
        <taxon>Metazoa</taxon>
        <taxon>Ecdysozoa</taxon>
        <taxon>Arthropoda</taxon>
        <taxon>Hexapoda</taxon>
        <taxon>Insecta</taxon>
        <taxon>Pterygota</taxon>
        <taxon>Neoptera</taxon>
        <taxon>Paraneoptera</taxon>
        <taxon>Hemiptera</taxon>
        <taxon>Sternorrhyncha</taxon>
        <taxon>Aphidomorpha</taxon>
        <taxon>Aphidoidea</taxon>
        <taxon>Aphididae</taxon>
        <taxon>Aphidini</taxon>
        <taxon>Aphis</taxon>
        <taxon>Aphis</taxon>
    </lineage>
</organism>
<evidence type="ECO:0000256" key="1">
    <source>
        <dbReference type="ARBA" id="ARBA00008078"/>
    </source>
</evidence>
<dbReference type="CDD" id="cd22363">
    <property type="entry name" value="tRNA-intron_lyase_C"/>
    <property type="match status" value="1"/>
</dbReference>
<comment type="caution">
    <text evidence="5">The sequence shown here is derived from an EMBL/GenBank/DDBJ whole genome shotgun (WGS) entry which is preliminary data.</text>
</comment>
<evidence type="ECO:0000256" key="2">
    <source>
        <dbReference type="ARBA" id="ARBA00012573"/>
    </source>
</evidence>
<dbReference type="AlphaFoldDB" id="A0A6G0TWY2"/>
<dbReference type="GO" id="GO:0000214">
    <property type="term" value="C:tRNA-intron endonuclease complex"/>
    <property type="evidence" value="ECO:0007669"/>
    <property type="project" value="TreeGrafter"/>
</dbReference>
<dbReference type="GO" id="GO:0000379">
    <property type="term" value="P:tRNA-type intron splice site recognition and cleavage"/>
    <property type="evidence" value="ECO:0007669"/>
    <property type="project" value="TreeGrafter"/>
</dbReference>
<evidence type="ECO:0000313" key="5">
    <source>
        <dbReference type="EMBL" id="KAE9539449.1"/>
    </source>
</evidence>
<dbReference type="GO" id="GO:0005737">
    <property type="term" value="C:cytoplasm"/>
    <property type="evidence" value="ECO:0007669"/>
    <property type="project" value="TreeGrafter"/>
</dbReference>
<dbReference type="PANTHER" id="PTHR21227:SF0">
    <property type="entry name" value="TRNA-SPLICING ENDONUCLEASE SUBUNIT SEN2"/>
    <property type="match status" value="1"/>
</dbReference>
<comment type="catalytic activity">
    <reaction evidence="3">
        <text>pretRNA = a 3'-half-tRNA molecule with a 5'-OH end + a 5'-half-tRNA molecule with a 2',3'-cyclic phosphate end + an intron with a 2',3'-cyclic phosphate and a 5'-hydroxyl terminus.</text>
        <dbReference type="EC" id="4.6.1.16"/>
    </reaction>
</comment>
<dbReference type="SUPFAM" id="SSF53032">
    <property type="entry name" value="tRNA-intron endonuclease catalytic domain-like"/>
    <property type="match status" value="1"/>
</dbReference>
<evidence type="ECO:0000313" key="6">
    <source>
        <dbReference type="Proteomes" id="UP000475862"/>
    </source>
</evidence>
<accession>A0A6G0TWY2</accession>
<dbReference type="GO" id="GO:0003676">
    <property type="term" value="F:nucleic acid binding"/>
    <property type="evidence" value="ECO:0007669"/>
    <property type="project" value="InterPro"/>
</dbReference>
<dbReference type="EMBL" id="VYZN01000014">
    <property type="protein sequence ID" value="KAE9539449.1"/>
    <property type="molecule type" value="Genomic_DNA"/>
</dbReference>
<gene>
    <name evidence="5" type="ORF">AGLY_004701</name>
</gene>
<dbReference type="OrthoDB" id="10249562at2759"/>
<dbReference type="InterPro" id="IPR011856">
    <property type="entry name" value="tRNA_endonuc-like_dom_sf"/>
</dbReference>